<evidence type="ECO:0000256" key="2">
    <source>
        <dbReference type="ARBA" id="ARBA00023015"/>
    </source>
</evidence>
<dbReference type="Gene3D" id="1.10.10.10">
    <property type="entry name" value="Winged helix-like DNA-binding domain superfamily/Winged helix DNA-binding domain"/>
    <property type="match status" value="1"/>
</dbReference>
<name>A0A923IBA5_9FIRM</name>
<protein>
    <submittedName>
        <fullName evidence="5">BlaI/MecI/CopY family transcriptional regulator</fullName>
    </submittedName>
</protein>
<evidence type="ECO:0000256" key="1">
    <source>
        <dbReference type="ARBA" id="ARBA00011046"/>
    </source>
</evidence>
<gene>
    <name evidence="5" type="ORF">H8S23_09505</name>
</gene>
<dbReference type="InterPro" id="IPR005650">
    <property type="entry name" value="BlaI_family"/>
</dbReference>
<dbReference type="Gene3D" id="1.10.4040.10">
    <property type="entry name" value="Penicillinase repressor domain"/>
    <property type="match status" value="1"/>
</dbReference>
<dbReference type="GO" id="GO:0003677">
    <property type="term" value="F:DNA binding"/>
    <property type="evidence" value="ECO:0007669"/>
    <property type="project" value="UniProtKB-KW"/>
</dbReference>
<comment type="caution">
    <text evidence="5">The sequence shown here is derived from an EMBL/GenBank/DDBJ whole genome shotgun (WGS) entry which is preliminary data.</text>
</comment>
<dbReference type="InterPro" id="IPR036388">
    <property type="entry name" value="WH-like_DNA-bd_sf"/>
</dbReference>
<keyword evidence="4" id="KW-0804">Transcription</keyword>
<dbReference type="SUPFAM" id="SSF46785">
    <property type="entry name" value="Winged helix' DNA-binding domain"/>
    <property type="match status" value="1"/>
</dbReference>
<dbReference type="Proteomes" id="UP000659630">
    <property type="component" value="Unassembled WGS sequence"/>
</dbReference>
<sequence>MQTALKRLPDAELEVMKALWDAGRPLTRPELDTALRGRNWAATTVLGLLSRLEGKGFLTRQRQGRGYLYAPAVPRETYLAVEGRSALGRMFAGSAKNLVAALHECDALSREEVDELAAYLETLKRGDP</sequence>
<keyword evidence="2" id="KW-0805">Transcription regulation</keyword>
<evidence type="ECO:0000256" key="4">
    <source>
        <dbReference type="ARBA" id="ARBA00023163"/>
    </source>
</evidence>
<keyword evidence="6" id="KW-1185">Reference proteome</keyword>
<dbReference type="GO" id="GO:0045892">
    <property type="term" value="P:negative regulation of DNA-templated transcription"/>
    <property type="evidence" value="ECO:0007669"/>
    <property type="project" value="InterPro"/>
</dbReference>
<dbReference type="Pfam" id="PF03965">
    <property type="entry name" value="Penicillinase_R"/>
    <property type="match status" value="1"/>
</dbReference>
<dbReference type="InterPro" id="IPR036390">
    <property type="entry name" value="WH_DNA-bd_sf"/>
</dbReference>
<evidence type="ECO:0000313" key="5">
    <source>
        <dbReference type="EMBL" id="MBC5581743.1"/>
    </source>
</evidence>
<evidence type="ECO:0000256" key="3">
    <source>
        <dbReference type="ARBA" id="ARBA00023125"/>
    </source>
</evidence>
<dbReference type="RefSeq" id="WP_186888107.1">
    <property type="nucleotide sequence ID" value="NZ_JACONZ010000003.1"/>
</dbReference>
<comment type="similarity">
    <text evidence="1">Belongs to the BlaI transcriptional regulatory family.</text>
</comment>
<dbReference type="AlphaFoldDB" id="A0A923IBA5"/>
<keyword evidence="3" id="KW-0238">DNA-binding</keyword>
<dbReference type="PIRSF" id="PIRSF019455">
    <property type="entry name" value="CopR_AtkY"/>
    <property type="match status" value="1"/>
</dbReference>
<evidence type="ECO:0000313" key="6">
    <source>
        <dbReference type="Proteomes" id="UP000659630"/>
    </source>
</evidence>
<accession>A0A923IBA5</accession>
<reference evidence="5" key="1">
    <citation type="submission" date="2020-08" db="EMBL/GenBank/DDBJ databases">
        <title>Genome public.</title>
        <authorList>
            <person name="Liu C."/>
            <person name="Sun Q."/>
        </authorList>
    </citation>
    <scope>NUCLEOTIDE SEQUENCE</scope>
    <source>
        <strain evidence="5">BX8</strain>
    </source>
</reference>
<dbReference type="EMBL" id="JACONZ010000003">
    <property type="protein sequence ID" value="MBC5581743.1"/>
    <property type="molecule type" value="Genomic_DNA"/>
</dbReference>
<organism evidence="5 6">
    <name type="scientific">Anaerofilum hominis</name>
    <dbReference type="NCBI Taxonomy" id="2763016"/>
    <lineage>
        <taxon>Bacteria</taxon>
        <taxon>Bacillati</taxon>
        <taxon>Bacillota</taxon>
        <taxon>Clostridia</taxon>
        <taxon>Eubacteriales</taxon>
        <taxon>Oscillospiraceae</taxon>
        <taxon>Anaerofilum</taxon>
    </lineage>
</organism>
<proteinExistence type="inferred from homology"/>